<evidence type="ECO:0000313" key="3">
    <source>
        <dbReference type="EMBL" id="CQR48841.1"/>
    </source>
</evidence>
<feature type="domain" description="DUF8056" evidence="2">
    <location>
        <begin position="1"/>
        <end position="177"/>
    </location>
</feature>
<dbReference type="RefSeq" id="WP_089776853.1">
    <property type="nucleotide sequence ID" value="NZ_CABLRR010000001.1"/>
</dbReference>
<sequence length="177" mass="18611">MADDYGGVIGAFPYAFRHSESWLFKCYVLVGALATGVVSLFVAFGLVVLIGATAGVPGGSLTLSRSFYVLVGLFVVAPLVAPILFVARRHRRTGSKPRYDLSLALAGFVFMLSVYVGLLASVPAELQTPAEPFTVGPVTVSALVPVVQLLYGLPAVYGLVPPVACAAGIYGIHRLLR</sequence>
<protein>
    <recommendedName>
        <fullName evidence="2">DUF8056 domain-containing protein</fullName>
    </recommendedName>
</protein>
<evidence type="ECO:0000259" key="2">
    <source>
        <dbReference type="Pfam" id="PF26243"/>
    </source>
</evidence>
<dbReference type="Pfam" id="PF26243">
    <property type="entry name" value="DUF8056"/>
    <property type="match status" value="1"/>
</dbReference>
<accession>A0A0D6JLS9</accession>
<feature type="transmembrane region" description="Helical" evidence="1">
    <location>
        <begin position="66"/>
        <end position="87"/>
    </location>
</feature>
<dbReference type="Proteomes" id="UP000198902">
    <property type="component" value="Unassembled WGS sequence"/>
</dbReference>
<feature type="transmembrane region" description="Helical" evidence="1">
    <location>
        <begin position="99"/>
        <end position="122"/>
    </location>
</feature>
<reference evidence="4" key="1">
    <citation type="submission" date="2015-03" db="EMBL/GenBank/DDBJ databases">
        <authorList>
            <person name="Urmite Genomes"/>
        </authorList>
    </citation>
    <scope>NUCLEOTIDE SEQUENCE [LARGE SCALE GENOMIC DNA]</scope>
    <source>
        <strain evidence="4">Arc-Hr</strain>
    </source>
</reference>
<dbReference type="OrthoDB" id="271552at2157"/>
<keyword evidence="4" id="KW-1185">Reference proteome</keyword>
<dbReference type="AlphaFoldDB" id="A0A0D6JLS9"/>
<evidence type="ECO:0000256" key="1">
    <source>
        <dbReference type="SAM" id="Phobius"/>
    </source>
</evidence>
<feature type="transmembrane region" description="Helical" evidence="1">
    <location>
        <begin position="142"/>
        <end position="172"/>
    </location>
</feature>
<name>A0A0D6JLS9_9EURY</name>
<keyword evidence="1" id="KW-1133">Transmembrane helix</keyword>
<gene>
    <name evidence="3" type="ORF">BN996_00290</name>
</gene>
<organism evidence="3 4">
    <name type="scientific">Haloferax massiliensis</name>
    <dbReference type="NCBI Taxonomy" id="1476858"/>
    <lineage>
        <taxon>Archaea</taxon>
        <taxon>Methanobacteriati</taxon>
        <taxon>Methanobacteriota</taxon>
        <taxon>Stenosarchaea group</taxon>
        <taxon>Halobacteria</taxon>
        <taxon>Halobacteriales</taxon>
        <taxon>Haloferacaceae</taxon>
        <taxon>Haloferax</taxon>
    </lineage>
</organism>
<keyword evidence="1" id="KW-0812">Transmembrane</keyword>
<evidence type="ECO:0000313" key="4">
    <source>
        <dbReference type="Proteomes" id="UP000198902"/>
    </source>
</evidence>
<dbReference type="InterPro" id="IPR058369">
    <property type="entry name" value="DUF8056"/>
</dbReference>
<proteinExistence type="predicted"/>
<keyword evidence="1" id="KW-0472">Membrane</keyword>
<feature type="transmembrane region" description="Helical" evidence="1">
    <location>
        <begin position="26"/>
        <end position="54"/>
    </location>
</feature>
<dbReference type="EMBL" id="CSTE01000001">
    <property type="protein sequence ID" value="CQR48841.1"/>
    <property type="molecule type" value="Genomic_DNA"/>
</dbReference>